<proteinExistence type="predicted"/>
<dbReference type="PANTHER" id="PTHR43283:SF7">
    <property type="entry name" value="BETA-LACTAMASE-RELATED DOMAIN-CONTAINING PROTEIN"/>
    <property type="match status" value="1"/>
</dbReference>
<dbReference type="EMBL" id="JXKM01000006">
    <property type="protein sequence ID" value="OJG35459.1"/>
    <property type="molecule type" value="Genomic_DNA"/>
</dbReference>
<keyword evidence="3" id="KW-1185">Reference proteome</keyword>
<dbReference type="STRING" id="319970.RV00_GL002644"/>
<dbReference type="AlphaFoldDB" id="A0A1L8STN4"/>
<protein>
    <submittedName>
        <fullName evidence="2">Penicillin-binding protein, beta-lactamase class C</fullName>
    </submittedName>
</protein>
<dbReference type="InterPro" id="IPR012338">
    <property type="entry name" value="Beta-lactam/transpept-like"/>
</dbReference>
<evidence type="ECO:0000313" key="2">
    <source>
        <dbReference type="EMBL" id="OJG35459.1"/>
    </source>
</evidence>
<reference evidence="2 3" key="1">
    <citation type="submission" date="2014-12" db="EMBL/GenBank/DDBJ databases">
        <title>Draft genome sequences of 29 type strains of Enterococci.</title>
        <authorList>
            <person name="Zhong Z."/>
            <person name="Sun Z."/>
            <person name="Liu W."/>
            <person name="Zhang W."/>
            <person name="Zhang H."/>
        </authorList>
    </citation>
    <scope>NUCLEOTIDE SEQUENCE [LARGE SCALE GENOMIC DNA]</scope>
    <source>
        <strain evidence="2 3">DSM 22802</strain>
    </source>
</reference>
<evidence type="ECO:0000259" key="1">
    <source>
        <dbReference type="Pfam" id="PF00144"/>
    </source>
</evidence>
<dbReference type="Pfam" id="PF00144">
    <property type="entry name" value="Beta-lactamase"/>
    <property type="match status" value="1"/>
</dbReference>
<comment type="caution">
    <text evidence="2">The sequence shown here is derived from an EMBL/GenBank/DDBJ whole genome shotgun (WGS) entry which is preliminary data.</text>
</comment>
<evidence type="ECO:0000313" key="3">
    <source>
        <dbReference type="Proteomes" id="UP000183700"/>
    </source>
</evidence>
<dbReference type="OrthoDB" id="9773047at2"/>
<dbReference type="Gene3D" id="3.40.710.10">
    <property type="entry name" value="DD-peptidase/beta-lactamase superfamily"/>
    <property type="match status" value="1"/>
</dbReference>
<gene>
    <name evidence="2" type="ORF">RV00_GL002644</name>
</gene>
<name>A0A1L8STN4_9ENTE</name>
<feature type="domain" description="Beta-lactamase-related" evidence="1">
    <location>
        <begin position="23"/>
        <end position="318"/>
    </location>
</feature>
<dbReference type="InterPro" id="IPR001466">
    <property type="entry name" value="Beta-lactam-related"/>
</dbReference>
<dbReference type="InterPro" id="IPR050789">
    <property type="entry name" value="Diverse_Enzym_Activities"/>
</dbReference>
<accession>A0A1L8STN4</accession>
<dbReference type="RefSeq" id="WP_071862434.1">
    <property type="nucleotide sequence ID" value="NZ_JBHLVS010000013.1"/>
</dbReference>
<dbReference type="Proteomes" id="UP000183700">
    <property type="component" value="Unassembled WGS sequence"/>
</dbReference>
<dbReference type="PANTHER" id="PTHR43283">
    <property type="entry name" value="BETA-LACTAMASE-RELATED"/>
    <property type="match status" value="1"/>
</dbReference>
<dbReference type="SUPFAM" id="SSF56601">
    <property type="entry name" value="beta-lactamase/transpeptidase-like"/>
    <property type="match status" value="1"/>
</dbReference>
<organism evidence="2 3">
    <name type="scientific">Enterococcus devriesei</name>
    <dbReference type="NCBI Taxonomy" id="319970"/>
    <lineage>
        <taxon>Bacteria</taxon>
        <taxon>Bacillati</taxon>
        <taxon>Bacillota</taxon>
        <taxon>Bacilli</taxon>
        <taxon>Lactobacillales</taxon>
        <taxon>Enterococcaceae</taxon>
        <taxon>Enterococcus</taxon>
    </lineage>
</organism>
<sequence>MEENNQKRLVELIESEHPNIGGITILQNGKTVCETFFNGCDVTSKLHVYSVSKSILSLLVGIAFDQGYLNSLEQKVLTFFPEYSVAAKEQTIQQITLRDLITMTAPYNYDTTDPSIYSQYFMSSDWAAFSLDLLGGQGRIGAFHYTPLIGPDILSAVLIKATGQSVLAFAQENLFTPLGITIEKNITFSSAEEQMAFNQSIDYNGWVCDAKGVNAGGWGLTLSSRDMATIGQLYLNDGQWDHSQIVSPEWLAESTSPHSKWLEMNLSYGYLWWIIDQEKQIFAALGDGGNVIYCNREKQLVIAIASLFMEGTKDRIELIQQVIEPMIR</sequence>